<keyword evidence="12" id="KW-0175">Coiled coil</keyword>
<feature type="transmembrane region" description="Helical" evidence="14">
    <location>
        <begin position="878"/>
        <end position="898"/>
    </location>
</feature>
<dbReference type="GO" id="GO:0005525">
    <property type="term" value="F:GTP binding"/>
    <property type="evidence" value="ECO:0007669"/>
    <property type="project" value="UniProtKB-KW"/>
</dbReference>
<comment type="subcellular location">
    <subcellularLocation>
        <location evidence="1">Membrane</location>
        <topology evidence="1">Multi-pass membrane protein</topology>
    </subcellularLocation>
</comment>
<dbReference type="InterPro" id="IPR002452">
    <property type="entry name" value="Alpha_tubulin"/>
</dbReference>
<dbReference type="Proteomes" id="UP001353858">
    <property type="component" value="Unassembled WGS sequence"/>
</dbReference>
<dbReference type="GO" id="GO:0055078">
    <property type="term" value="P:sodium ion homeostasis"/>
    <property type="evidence" value="ECO:0007669"/>
    <property type="project" value="TreeGrafter"/>
</dbReference>
<keyword evidence="4" id="KW-0493">Microtubule</keyword>
<evidence type="ECO:0000256" key="4">
    <source>
        <dbReference type="ARBA" id="ARBA00022701"/>
    </source>
</evidence>
<accession>A0AAN7Q8X0</accession>
<feature type="compositionally biased region" description="Polar residues" evidence="13">
    <location>
        <begin position="1221"/>
        <end position="1231"/>
    </location>
</feature>
<feature type="transmembrane region" description="Helical" evidence="14">
    <location>
        <begin position="758"/>
        <end position="782"/>
    </location>
</feature>
<dbReference type="GO" id="GO:1990573">
    <property type="term" value="P:potassium ion import across plasma membrane"/>
    <property type="evidence" value="ECO:0007669"/>
    <property type="project" value="TreeGrafter"/>
</dbReference>
<dbReference type="GO" id="GO:0006884">
    <property type="term" value="P:cell volume homeostasis"/>
    <property type="evidence" value="ECO:0007669"/>
    <property type="project" value="TreeGrafter"/>
</dbReference>
<keyword evidence="17" id="KW-1185">Reference proteome</keyword>
<keyword evidence="5" id="KW-0547">Nucleotide-binding</keyword>
<feature type="domain" description="Tubulin/FtsZ GTPase" evidence="15">
    <location>
        <begin position="75"/>
        <end position="248"/>
    </location>
</feature>
<dbReference type="EMBL" id="JARPUR010000002">
    <property type="protein sequence ID" value="KAK4883220.1"/>
    <property type="molecule type" value="Genomic_DNA"/>
</dbReference>
<evidence type="ECO:0000256" key="13">
    <source>
        <dbReference type="SAM" id="MobiDB-lite"/>
    </source>
</evidence>
<dbReference type="GO" id="GO:0007017">
    <property type="term" value="P:microtubule-based process"/>
    <property type="evidence" value="ECO:0007669"/>
    <property type="project" value="InterPro"/>
</dbReference>
<dbReference type="InterPro" id="IPR004841">
    <property type="entry name" value="AA-permease/SLC12A_dom"/>
</dbReference>
<evidence type="ECO:0000256" key="5">
    <source>
        <dbReference type="ARBA" id="ARBA00022741"/>
    </source>
</evidence>
<organism evidence="16 17">
    <name type="scientific">Aquatica leii</name>
    <dbReference type="NCBI Taxonomy" id="1421715"/>
    <lineage>
        <taxon>Eukaryota</taxon>
        <taxon>Metazoa</taxon>
        <taxon>Ecdysozoa</taxon>
        <taxon>Arthropoda</taxon>
        <taxon>Hexapoda</taxon>
        <taxon>Insecta</taxon>
        <taxon>Pterygota</taxon>
        <taxon>Neoptera</taxon>
        <taxon>Endopterygota</taxon>
        <taxon>Coleoptera</taxon>
        <taxon>Polyphaga</taxon>
        <taxon>Elateriformia</taxon>
        <taxon>Elateroidea</taxon>
        <taxon>Lampyridae</taxon>
        <taxon>Luciolinae</taxon>
        <taxon>Aquatica</taxon>
    </lineage>
</organism>
<dbReference type="GO" id="GO:0005200">
    <property type="term" value="F:structural constituent of cytoskeleton"/>
    <property type="evidence" value="ECO:0007669"/>
    <property type="project" value="InterPro"/>
</dbReference>
<evidence type="ECO:0000256" key="7">
    <source>
        <dbReference type="ARBA" id="ARBA00022989"/>
    </source>
</evidence>
<dbReference type="GO" id="GO:0016020">
    <property type="term" value="C:membrane"/>
    <property type="evidence" value="ECO:0007669"/>
    <property type="project" value="UniProtKB-SubCell"/>
</dbReference>
<keyword evidence="3 14" id="KW-0812">Transmembrane</keyword>
<dbReference type="GO" id="GO:0005874">
    <property type="term" value="C:microtubule"/>
    <property type="evidence" value="ECO:0007669"/>
    <property type="project" value="UniProtKB-KW"/>
</dbReference>
<feature type="transmembrane region" description="Helical" evidence="14">
    <location>
        <begin position="724"/>
        <end position="746"/>
    </location>
</feature>
<evidence type="ECO:0000313" key="17">
    <source>
        <dbReference type="Proteomes" id="UP001353858"/>
    </source>
</evidence>
<dbReference type="GO" id="GO:0016787">
    <property type="term" value="F:hydrolase activity"/>
    <property type="evidence" value="ECO:0007669"/>
    <property type="project" value="UniProtKB-KW"/>
</dbReference>
<feature type="region of interest" description="Disordered" evidence="13">
    <location>
        <begin position="1205"/>
        <end position="1236"/>
    </location>
</feature>
<keyword evidence="9 14" id="KW-0472">Membrane</keyword>
<evidence type="ECO:0000256" key="2">
    <source>
        <dbReference type="ARBA" id="ARBA00009636"/>
    </source>
</evidence>
<dbReference type="InterPro" id="IPR003008">
    <property type="entry name" value="Tubulin_FtsZ_GTPase"/>
</dbReference>
<dbReference type="PANTHER" id="PTHR11827:SF103">
    <property type="entry name" value="SODIUM CHLORIDE COTRANSPORTER 69, ISOFORM E"/>
    <property type="match status" value="1"/>
</dbReference>
<feature type="transmembrane region" description="Helical" evidence="14">
    <location>
        <begin position="598"/>
        <end position="622"/>
    </location>
</feature>
<evidence type="ECO:0000256" key="10">
    <source>
        <dbReference type="ARBA" id="ARBA00034296"/>
    </source>
</evidence>
<comment type="caution">
    <text evidence="16">The sequence shown here is derived from an EMBL/GenBank/DDBJ whole genome shotgun (WGS) entry which is preliminary data.</text>
</comment>
<name>A0AAN7Q8X0_9COLE</name>
<dbReference type="InterPro" id="IPR000217">
    <property type="entry name" value="Tubulin"/>
</dbReference>
<dbReference type="Pfam" id="PF00091">
    <property type="entry name" value="Tubulin"/>
    <property type="match status" value="1"/>
</dbReference>
<dbReference type="InterPro" id="IPR004842">
    <property type="entry name" value="SLC12A_fam"/>
</dbReference>
<dbReference type="Gene3D" id="1.20.1740.10">
    <property type="entry name" value="Amino acid/polyamine transporter I"/>
    <property type="match status" value="1"/>
</dbReference>
<dbReference type="SUPFAM" id="SSF52490">
    <property type="entry name" value="Tubulin nucleotide-binding domain-like"/>
    <property type="match status" value="1"/>
</dbReference>
<evidence type="ECO:0000313" key="16">
    <source>
        <dbReference type="EMBL" id="KAK4883220.1"/>
    </source>
</evidence>
<dbReference type="Pfam" id="PF00324">
    <property type="entry name" value="AA_permease"/>
    <property type="match status" value="1"/>
</dbReference>
<comment type="similarity">
    <text evidence="2">Belongs to the tubulin family.</text>
</comment>
<comment type="function">
    <text evidence="10">Tubulin is the major constituent of microtubules, a cylinder consisting of laterally associated linear protofilaments composed of alpha- and beta-tubulin heterodimers. Microtubules grow by the addition of GTP-tubulin dimers to the microtubule end, where a stabilizing cap forms. Below the cap, tubulin dimers are in GDP-bound state, owing to GTPase activity of alpha-tubulin.</text>
</comment>
<feature type="transmembrane region" description="Helical" evidence="14">
    <location>
        <begin position="552"/>
        <end position="577"/>
    </location>
</feature>
<proteinExistence type="inferred from homology"/>
<dbReference type="PROSITE" id="PS00227">
    <property type="entry name" value="TUBULIN"/>
    <property type="match status" value="1"/>
</dbReference>
<feature type="transmembrane region" description="Helical" evidence="14">
    <location>
        <begin position="937"/>
        <end position="970"/>
    </location>
</feature>
<evidence type="ECO:0000256" key="1">
    <source>
        <dbReference type="ARBA" id="ARBA00004141"/>
    </source>
</evidence>
<feature type="transmembrane region" description="Helical" evidence="14">
    <location>
        <begin position="521"/>
        <end position="540"/>
    </location>
</feature>
<sequence>MKDLLSAEQFGKSNLKFKDIILSIIKENASIIKENPGPAKNYVHNLAVDKTASFKKKPDGQISCDKTVGGGDDSFNTFFTKTGARKHLPRTFLDLELTVVDEMRTGTYRQLFHPEQLITGLDRIRKLADQCTGFQGFLIFHLFGGGTGSGFTSLLVERLSVDYGKKSKLEFAIYPAPQVSTAVVEPYNSILTTHTTLEHSDCAFMVDNEAIYDICRRNLDIERPTYTNLNRLIGQIVFSITACLRFDGTLNVNLTEFQTNLVLYPPLKRGRYMIYCFRISSDVKEFKIETRNRKIFSCSQERQEKGENAQTMEEDTEKLMEMEEQKKEAKKKIEIKGYFKAMIQWTKEEKEKDKKVMKEEIDKDRKEIIIGSDFKMATNTENKDKSEDVELGDLSSDKRTRFQVNKVNNEMSDSLSVIDVRSEDDTTDEEDNIHTATERTRLNSESDAKYVKSFRQLTREALPRLENYRNIMSLQAANRPTLEELHNATLPNKMPNAAIISANGKVTIVEGNLKFGWIQGVLIRCLLNIWGVMLFLRLSWVVAQAGVGEATLLILTTSTVTTITALSMSAISTNGIIKGGGTYYMISRSLGPEFGGSIGLIFSLANAVACAMYVVGFCESMGDLLDSFGLKIIDGGVHDVRIIGSITILLLTIIVVVGMEWEAKAQLVLLAILLVAILDFIIGSIIGPRSDETKAKGFLGYDTQLFKQNFYPDFRYSEGVDHGFFSVFSVFFPAATGILAGANISGDLKDPQSAIPKGTLLAILITTSSYVLMAGICGFTVVRDATGNITDYLENSFRNCNPGECKYGLHNSFQVIELVSWLGPLIYAGCFAATLSSALASLVSAPKVFQALCKDKLYPYIEWFGKGYGKNNEPVRGYVLTFFIAIAFILIGELNVIAPLISNFFLAAYTLINFSTFHASLAKPVGWRPTFKYYNMWLSLLGAVLCVVVMFLISWWTALITFSAVLALYLIVSYRKPEVNWGSTTQAQTYKSALQAVHQLNTVEEHVKNYRPQILVLSGMPSARPALVDFASLFTKNLSMLVCGHINTSWLHQRIRNVLNYKANSWLKVNKIKAFYMQIDGVTFEEGATALLKACGIGKLKPNILLMGHKSDWQKCSQEELNEYFNILHTAFDLHMGVGILRLKQGLNTNNQTKTYEDQNTHARCNSIESLRQNQSYSQLSSQASSTSNLSVLTTPVLKKKDYVSTAPAADDEEKKKKSSIQESLPENNIVENGYDPSKDISNHLLHFQKRQKRGSTIDVWWLYDDGGLTLLLPYIISTRRNWNACRLRVFTLANKHDELEFEHRNMASMLAKFRIDYSDLQIVSNITSKPKDTTQTFFDSLLEEFQHRNPVSDSDTAEISESELLTMKDKTNRHLRLRELLLEHSEDASLIVMTLPIPRKNIVSAPLYMAWIEVITRDMPPILLVRGNQTSVLTFYS</sequence>
<evidence type="ECO:0000256" key="11">
    <source>
        <dbReference type="ARBA" id="ARBA00049117"/>
    </source>
</evidence>
<dbReference type="NCBIfam" id="TIGR00930">
    <property type="entry name" value="2a30"/>
    <property type="match status" value="1"/>
</dbReference>
<reference evidence="17" key="1">
    <citation type="submission" date="2023-01" db="EMBL/GenBank/DDBJ databases">
        <title>Key to firefly adult light organ development and bioluminescence: homeobox transcription factors regulate luciferase expression and transportation to peroxisome.</title>
        <authorList>
            <person name="Fu X."/>
        </authorList>
    </citation>
    <scope>NUCLEOTIDE SEQUENCE [LARGE SCALE GENOMIC DNA]</scope>
</reference>
<gene>
    <name evidence="16" type="ORF">RN001_006539</name>
</gene>
<feature type="transmembrane region" description="Helical" evidence="14">
    <location>
        <begin position="825"/>
        <end position="845"/>
    </location>
</feature>
<dbReference type="GO" id="GO:0055075">
    <property type="term" value="P:potassium ion homeostasis"/>
    <property type="evidence" value="ECO:0007669"/>
    <property type="project" value="TreeGrafter"/>
</dbReference>
<keyword evidence="7 14" id="KW-1133">Transmembrane helix</keyword>
<keyword evidence="6" id="KW-0378">Hydrolase</keyword>
<dbReference type="GO" id="GO:0008511">
    <property type="term" value="F:sodium:potassium:chloride symporter activity"/>
    <property type="evidence" value="ECO:0007669"/>
    <property type="project" value="TreeGrafter"/>
</dbReference>
<dbReference type="PRINTS" id="PR01161">
    <property type="entry name" value="TUBULIN"/>
</dbReference>
<evidence type="ECO:0000256" key="6">
    <source>
        <dbReference type="ARBA" id="ARBA00022801"/>
    </source>
</evidence>
<dbReference type="InterPro" id="IPR018491">
    <property type="entry name" value="SLC12_C"/>
</dbReference>
<feature type="transmembrane region" description="Helical" evidence="14">
    <location>
        <begin position="642"/>
        <end position="660"/>
    </location>
</feature>
<dbReference type="FunFam" id="3.40.50.1440:FF:000016">
    <property type="entry name" value="Tubulin alpha chain"/>
    <property type="match status" value="1"/>
</dbReference>
<protein>
    <recommendedName>
        <fullName evidence="15">Tubulin/FtsZ GTPase domain-containing protein</fullName>
    </recommendedName>
</protein>
<dbReference type="Gene3D" id="3.40.50.1440">
    <property type="entry name" value="Tubulin/FtsZ, GTPase domain"/>
    <property type="match status" value="2"/>
</dbReference>
<evidence type="ECO:0000256" key="3">
    <source>
        <dbReference type="ARBA" id="ARBA00022692"/>
    </source>
</evidence>
<dbReference type="InterPro" id="IPR036525">
    <property type="entry name" value="Tubulin/FtsZ_GTPase_sf"/>
</dbReference>
<feature type="coiled-coil region" evidence="12">
    <location>
        <begin position="312"/>
        <end position="367"/>
    </location>
</feature>
<dbReference type="Pfam" id="PF03522">
    <property type="entry name" value="SLC12"/>
    <property type="match status" value="1"/>
</dbReference>
<evidence type="ECO:0000256" key="9">
    <source>
        <dbReference type="ARBA" id="ARBA00023136"/>
    </source>
</evidence>
<dbReference type="InterPro" id="IPR017975">
    <property type="entry name" value="Tubulin_CS"/>
</dbReference>
<evidence type="ECO:0000256" key="8">
    <source>
        <dbReference type="ARBA" id="ARBA00023134"/>
    </source>
</evidence>
<dbReference type="FunFam" id="1.20.1740.10:FF:000022">
    <property type="entry name" value="Bumetanide-sensitive na-k-cl cotransport protein"/>
    <property type="match status" value="1"/>
</dbReference>
<keyword evidence="8" id="KW-0342">GTP-binding</keyword>
<comment type="catalytic activity">
    <reaction evidence="11">
        <text>GTP + H2O = GDP + phosphate + H(+)</text>
        <dbReference type="Rhea" id="RHEA:19669"/>
        <dbReference type="ChEBI" id="CHEBI:15377"/>
        <dbReference type="ChEBI" id="CHEBI:15378"/>
        <dbReference type="ChEBI" id="CHEBI:37565"/>
        <dbReference type="ChEBI" id="CHEBI:43474"/>
        <dbReference type="ChEBI" id="CHEBI:58189"/>
    </reaction>
    <physiologicalReaction direction="left-to-right" evidence="11">
        <dbReference type="Rhea" id="RHEA:19670"/>
    </physiologicalReaction>
</comment>
<dbReference type="GO" id="GO:0055064">
    <property type="term" value="P:chloride ion homeostasis"/>
    <property type="evidence" value="ECO:0007669"/>
    <property type="project" value="TreeGrafter"/>
</dbReference>
<evidence type="ECO:0000259" key="15">
    <source>
        <dbReference type="SMART" id="SM00864"/>
    </source>
</evidence>
<dbReference type="SMART" id="SM00864">
    <property type="entry name" value="Tubulin"/>
    <property type="match status" value="1"/>
</dbReference>
<dbReference type="PRINTS" id="PR01162">
    <property type="entry name" value="ALPHATUBULIN"/>
</dbReference>
<feature type="transmembrane region" description="Helical" evidence="14">
    <location>
        <begin position="667"/>
        <end position="686"/>
    </location>
</feature>
<dbReference type="PANTHER" id="PTHR11827">
    <property type="entry name" value="SOLUTE CARRIER FAMILY 12, CATION COTRANSPORTERS"/>
    <property type="match status" value="1"/>
</dbReference>
<evidence type="ECO:0000256" key="12">
    <source>
        <dbReference type="SAM" id="Coils"/>
    </source>
</evidence>
<evidence type="ECO:0000256" key="14">
    <source>
        <dbReference type="SAM" id="Phobius"/>
    </source>
</evidence>